<dbReference type="SMART" id="SM00838">
    <property type="entry name" value="EFG_C"/>
    <property type="match status" value="1"/>
</dbReference>
<keyword evidence="1" id="KW-0547">Nucleotide-binding</keyword>
<dbReference type="InterPro" id="IPR005517">
    <property type="entry name" value="Transl_elong_EFG/EF2_IV"/>
</dbReference>
<dbReference type="PANTHER" id="PTHR42908">
    <property type="entry name" value="TRANSLATION ELONGATION FACTOR-RELATED"/>
    <property type="match status" value="1"/>
</dbReference>
<dbReference type="InterPro" id="IPR000640">
    <property type="entry name" value="EFG_V-like"/>
</dbReference>
<dbReference type="Gene3D" id="3.30.70.240">
    <property type="match status" value="1"/>
</dbReference>
<evidence type="ECO:0000256" key="2">
    <source>
        <dbReference type="ARBA" id="ARBA00023134"/>
    </source>
</evidence>
<organism evidence="5 6">
    <name type="scientific">Cardiosporidium cionae</name>
    <dbReference type="NCBI Taxonomy" id="476202"/>
    <lineage>
        <taxon>Eukaryota</taxon>
        <taxon>Sar</taxon>
        <taxon>Alveolata</taxon>
        <taxon>Apicomplexa</taxon>
        <taxon>Aconoidasida</taxon>
        <taxon>Nephromycida</taxon>
        <taxon>Cardiosporidium</taxon>
    </lineage>
</organism>
<dbReference type="SMART" id="SM00889">
    <property type="entry name" value="EFG_IV"/>
    <property type="match status" value="1"/>
</dbReference>
<dbReference type="SUPFAM" id="SSF54980">
    <property type="entry name" value="EF-G C-terminal domain-like"/>
    <property type="match status" value="1"/>
</dbReference>
<keyword evidence="2" id="KW-0342">GTP-binding</keyword>
<dbReference type="CDD" id="cd01683">
    <property type="entry name" value="EF2_IV_snRNP"/>
    <property type="match status" value="1"/>
</dbReference>
<dbReference type="Gene3D" id="3.30.230.10">
    <property type="match status" value="2"/>
</dbReference>
<dbReference type="Pfam" id="PF03764">
    <property type="entry name" value="EFG_IV"/>
    <property type="match status" value="1"/>
</dbReference>
<dbReference type="EMBL" id="JADAQX010000548">
    <property type="protein sequence ID" value="KAF8819924.1"/>
    <property type="molecule type" value="Genomic_DNA"/>
</dbReference>
<feature type="domain" description="Elongation factor EFG" evidence="3">
    <location>
        <begin position="136"/>
        <end position="225"/>
    </location>
</feature>
<dbReference type="Pfam" id="PF00679">
    <property type="entry name" value="EFG_C"/>
    <property type="match status" value="1"/>
</dbReference>
<proteinExistence type="predicted"/>
<dbReference type="InterPro" id="IPR014721">
    <property type="entry name" value="Ribsml_uS5_D2-typ_fold_subgr"/>
</dbReference>
<feature type="domain" description="Translation elongation factor EFG/EF2" evidence="4">
    <location>
        <begin position="5"/>
        <end position="134"/>
    </location>
</feature>
<gene>
    <name evidence="5" type="ORF">IE077_000608</name>
</gene>
<name>A0ABQ7J7F0_9APIC</name>
<dbReference type="InterPro" id="IPR035647">
    <property type="entry name" value="EFG_III/V"/>
</dbReference>
<reference evidence="5 6" key="1">
    <citation type="journal article" date="2020" name="bioRxiv">
        <title>Metabolic contributions of an alphaproteobacterial endosymbiont in the apicomplexan Cardiosporidium cionae.</title>
        <authorList>
            <person name="Hunter E.S."/>
            <person name="Paight C.J."/>
            <person name="Lane C.E."/>
        </authorList>
    </citation>
    <scope>NUCLEOTIDE SEQUENCE [LARGE SCALE GENOMIC DNA]</scope>
    <source>
        <strain evidence="5">ESH_2018</strain>
    </source>
</reference>
<protein>
    <submittedName>
        <fullName evidence="5">U5 small nuclear ribonuclear protein</fullName>
    </submittedName>
</protein>
<evidence type="ECO:0000313" key="5">
    <source>
        <dbReference type="EMBL" id="KAF8819924.1"/>
    </source>
</evidence>
<evidence type="ECO:0000259" key="3">
    <source>
        <dbReference type="SMART" id="SM00838"/>
    </source>
</evidence>
<comment type="caution">
    <text evidence="5">The sequence shown here is derived from an EMBL/GenBank/DDBJ whole genome shotgun (WGS) entry which is preliminary data.</text>
</comment>
<dbReference type="InterPro" id="IPR020568">
    <property type="entry name" value="Ribosomal_Su5_D2-typ_SF"/>
</dbReference>
<dbReference type="CDD" id="cd04098">
    <property type="entry name" value="eEF2_C_snRNP"/>
    <property type="match status" value="1"/>
</dbReference>
<dbReference type="InterPro" id="IPR035655">
    <property type="entry name" value="U5-116kDa_C"/>
</dbReference>
<evidence type="ECO:0000256" key="1">
    <source>
        <dbReference type="ARBA" id="ARBA00022741"/>
    </source>
</evidence>
<evidence type="ECO:0000313" key="6">
    <source>
        <dbReference type="Proteomes" id="UP000823046"/>
    </source>
</evidence>
<accession>A0ABQ7J7F0</accession>
<dbReference type="Proteomes" id="UP000823046">
    <property type="component" value="Unassembled WGS sequence"/>
</dbReference>
<feature type="non-terminal residue" evidence="5">
    <location>
        <position position="1"/>
    </location>
</feature>
<keyword evidence="6" id="KW-1185">Reference proteome</keyword>
<sequence>VADPVVQFCETVVETSALKCFAETPNKKNKLYMTSEPLEKGIGEDIEKGLGPNVLVDDTLPSEVDKQLLYNVKDLVVQGFQWATREGPLIEENIRNVKFKVLDAHIAADPISRGGGQIIPTARRVAYSAFLVATPRLMEPIAFTEIQCPADCVAAIYGVLSRRRGHVVRDLPKPGTPLYIVHAYLPAIESFGFETDLRTHTSGQSFCLSMFDHWAIVPGDPLDKSIVLRPLEAAPAPHLAREFMLKTRRRKVEISLRLNSVHEAIETTEGSLVTSFVLLFLIHGAMKKGFSSRVVVEM</sequence>
<dbReference type="PANTHER" id="PTHR42908:SF6">
    <property type="entry name" value="116 KDA U5 SMALL NUCLEAR RIBONUCLEOPROTEIN COMPONENT"/>
    <property type="match status" value="1"/>
</dbReference>
<dbReference type="SUPFAM" id="SSF54211">
    <property type="entry name" value="Ribosomal protein S5 domain 2-like"/>
    <property type="match status" value="1"/>
</dbReference>
<evidence type="ECO:0000259" key="4">
    <source>
        <dbReference type="SMART" id="SM00889"/>
    </source>
</evidence>